<evidence type="ECO:0000256" key="2">
    <source>
        <dbReference type="ARBA" id="ARBA00022448"/>
    </source>
</evidence>
<evidence type="ECO:0000256" key="10">
    <source>
        <dbReference type="SAM" id="Phobius"/>
    </source>
</evidence>
<feature type="transmembrane region" description="Helical" evidence="10">
    <location>
        <begin position="320"/>
        <end position="340"/>
    </location>
</feature>
<evidence type="ECO:0000256" key="6">
    <source>
        <dbReference type="ARBA" id="ARBA00022989"/>
    </source>
</evidence>
<dbReference type="InterPro" id="IPR048279">
    <property type="entry name" value="MdtK-like"/>
</dbReference>
<keyword evidence="5 10" id="KW-0812">Transmembrane</keyword>
<dbReference type="OrthoDB" id="9780160at2"/>
<keyword evidence="3" id="KW-0050">Antiport</keyword>
<dbReference type="PANTHER" id="PTHR43298:SF2">
    <property type="entry name" value="FMN_FAD EXPORTER YEEO-RELATED"/>
    <property type="match status" value="1"/>
</dbReference>
<evidence type="ECO:0000313" key="12">
    <source>
        <dbReference type="Proteomes" id="UP000297396"/>
    </source>
</evidence>
<feature type="transmembrane region" description="Helical" evidence="10">
    <location>
        <begin position="423"/>
        <end position="444"/>
    </location>
</feature>
<proteinExistence type="predicted"/>
<feature type="transmembrane region" description="Helical" evidence="10">
    <location>
        <begin position="162"/>
        <end position="182"/>
    </location>
</feature>
<dbReference type="Pfam" id="PF01554">
    <property type="entry name" value="MatE"/>
    <property type="match status" value="2"/>
</dbReference>
<evidence type="ECO:0000256" key="5">
    <source>
        <dbReference type="ARBA" id="ARBA00022692"/>
    </source>
</evidence>
<dbReference type="EMBL" id="SPPA01000013">
    <property type="protein sequence ID" value="TFV10133.1"/>
    <property type="molecule type" value="Genomic_DNA"/>
</dbReference>
<feature type="transmembrane region" description="Helical" evidence="10">
    <location>
        <begin position="391"/>
        <end position="411"/>
    </location>
</feature>
<evidence type="ECO:0000256" key="7">
    <source>
        <dbReference type="ARBA" id="ARBA00023065"/>
    </source>
</evidence>
<feature type="transmembrane region" description="Helical" evidence="10">
    <location>
        <begin position="287"/>
        <end position="308"/>
    </location>
</feature>
<name>A0A4Y9JWD8_9PAST</name>
<sequence>MQSHWHAYPENAKRLFKLSLPIFVSQLAASGMGLADIIMAGLVSDNDVSAIAVSNSIYFPLFLLVLGILNAITPTVSYLNGSNQRPLIAHQIRQGVWIVLSLSAPLILIYLNSHLILDFMQTPAAFSQKSQDYLFALSFGVIPALLAVNLRCMNDGLSNPKPAMLITFFGLLLNIPLNYLFIFGHFGLPALGAVGCGVATAIVNWVMFLMILHYCRTNTSQKDIKLFEKWIEKPCKDTLVKLFKLGTPIGFALFTEVMLFAASSLIISPLGAQVVASHQVALQTSSLFFMIPLSFSIATTIMIGQTLGQQQTEQAKWLSYHAIFSCTAIALLMALIIFLLKDLIPYAFTSDPTSVAIASGLLVFAAIYQIPDSIQAVCNGILRGYKYTKPILLVTIVCYWLVGMPLGTILARTDWLTDPMAAAGFWLVFCLTLSLAAGLFFIYMRKIQAMPSGQLLARLEAIK</sequence>
<dbReference type="InterPro" id="IPR050222">
    <property type="entry name" value="MATE_MdtK"/>
</dbReference>
<feature type="transmembrane region" description="Helical" evidence="10">
    <location>
        <begin position="133"/>
        <end position="150"/>
    </location>
</feature>
<dbReference type="GO" id="GO:0005886">
    <property type="term" value="C:plasma membrane"/>
    <property type="evidence" value="ECO:0007669"/>
    <property type="project" value="UniProtKB-SubCell"/>
</dbReference>
<feature type="transmembrane region" description="Helical" evidence="10">
    <location>
        <begin position="20"/>
        <end position="44"/>
    </location>
</feature>
<dbReference type="Proteomes" id="UP000297396">
    <property type="component" value="Unassembled WGS sequence"/>
</dbReference>
<reference evidence="11 12" key="1">
    <citation type="submission" date="2019-03" db="EMBL/GenBank/DDBJ databases">
        <title>Diversity of the mouse oral microbiome.</title>
        <authorList>
            <person name="Joseph S."/>
            <person name="Aduse-Opoku J."/>
            <person name="Curtis M."/>
            <person name="Wade W."/>
            <person name="Hashim A."/>
        </authorList>
    </citation>
    <scope>NUCLEOTIDE SEQUENCE [LARGE SCALE GENOMIC DNA]</scope>
    <source>
        <strain evidence="11 12">WT12</strain>
    </source>
</reference>
<dbReference type="RefSeq" id="WP_135056495.1">
    <property type="nucleotide sequence ID" value="NZ_JADGLC010000013.1"/>
</dbReference>
<evidence type="ECO:0000313" key="11">
    <source>
        <dbReference type="EMBL" id="TFV10133.1"/>
    </source>
</evidence>
<comment type="subcellular location">
    <subcellularLocation>
        <location evidence="1">Cell inner membrane</location>
        <topology evidence="1">Multi-pass membrane protein</topology>
    </subcellularLocation>
</comment>
<gene>
    <name evidence="11" type="ORF">E4T80_06850</name>
</gene>
<keyword evidence="6 10" id="KW-1133">Transmembrane helix</keyword>
<dbReference type="AlphaFoldDB" id="A0A4Y9JWD8"/>
<dbReference type="NCBIfam" id="TIGR00797">
    <property type="entry name" value="matE"/>
    <property type="match status" value="1"/>
</dbReference>
<feature type="transmembrane region" description="Helical" evidence="10">
    <location>
        <begin position="96"/>
        <end position="113"/>
    </location>
</feature>
<dbReference type="PANTHER" id="PTHR43298">
    <property type="entry name" value="MULTIDRUG RESISTANCE PROTEIN NORM-RELATED"/>
    <property type="match status" value="1"/>
</dbReference>
<protein>
    <recommendedName>
        <fullName evidence="9">Multidrug-efflux transporter</fullName>
    </recommendedName>
</protein>
<dbReference type="GO" id="GO:0006811">
    <property type="term" value="P:monoatomic ion transport"/>
    <property type="evidence" value="ECO:0007669"/>
    <property type="project" value="UniProtKB-KW"/>
</dbReference>
<keyword evidence="4" id="KW-1003">Cell membrane</keyword>
<keyword evidence="8 10" id="KW-0472">Membrane</keyword>
<accession>A0A4Y9JWD8</accession>
<dbReference type="PIRSF" id="PIRSF006603">
    <property type="entry name" value="DinF"/>
    <property type="match status" value="1"/>
</dbReference>
<feature type="transmembrane region" description="Helical" evidence="10">
    <location>
        <begin position="188"/>
        <end position="212"/>
    </location>
</feature>
<dbReference type="GO" id="GO:0042910">
    <property type="term" value="F:xenobiotic transmembrane transporter activity"/>
    <property type="evidence" value="ECO:0007669"/>
    <property type="project" value="InterPro"/>
</dbReference>
<feature type="transmembrane region" description="Helical" evidence="10">
    <location>
        <begin position="352"/>
        <end position="370"/>
    </location>
</feature>
<dbReference type="InterPro" id="IPR002528">
    <property type="entry name" value="MATE_fam"/>
</dbReference>
<keyword evidence="7" id="KW-0406">Ion transport</keyword>
<evidence type="ECO:0000256" key="9">
    <source>
        <dbReference type="ARBA" id="ARBA00031636"/>
    </source>
</evidence>
<dbReference type="CDD" id="cd13131">
    <property type="entry name" value="MATE_NorM_like"/>
    <property type="match status" value="1"/>
</dbReference>
<organism evidence="11 12">
    <name type="scientific">Muribacter muris</name>
    <dbReference type="NCBI Taxonomy" id="67855"/>
    <lineage>
        <taxon>Bacteria</taxon>
        <taxon>Pseudomonadati</taxon>
        <taxon>Pseudomonadota</taxon>
        <taxon>Gammaproteobacteria</taxon>
        <taxon>Pasteurellales</taxon>
        <taxon>Pasteurellaceae</taxon>
        <taxon>Muribacter</taxon>
    </lineage>
</organism>
<evidence type="ECO:0000256" key="3">
    <source>
        <dbReference type="ARBA" id="ARBA00022449"/>
    </source>
</evidence>
<evidence type="ECO:0000256" key="4">
    <source>
        <dbReference type="ARBA" id="ARBA00022475"/>
    </source>
</evidence>
<evidence type="ECO:0000256" key="8">
    <source>
        <dbReference type="ARBA" id="ARBA00023136"/>
    </source>
</evidence>
<feature type="transmembrane region" description="Helical" evidence="10">
    <location>
        <begin position="249"/>
        <end position="267"/>
    </location>
</feature>
<dbReference type="GO" id="GO:0015297">
    <property type="term" value="F:antiporter activity"/>
    <property type="evidence" value="ECO:0007669"/>
    <property type="project" value="UniProtKB-KW"/>
</dbReference>
<keyword evidence="2" id="KW-0813">Transport</keyword>
<feature type="transmembrane region" description="Helical" evidence="10">
    <location>
        <begin position="56"/>
        <end position="76"/>
    </location>
</feature>
<evidence type="ECO:0000256" key="1">
    <source>
        <dbReference type="ARBA" id="ARBA00004429"/>
    </source>
</evidence>
<comment type="caution">
    <text evidence="11">The sequence shown here is derived from an EMBL/GenBank/DDBJ whole genome shotgun (WGS) entry which is preliminary data.</text>
</comment>